<dbReference type="RefSeq" id="XP_013335928.1">
    <property type="nucleotide sequence ID" value="XM_013480474.1"/>
</dbReference>
<dbReference type="GO" id="GO:0004087">
    <property type="term" value="F:carbamoyl-phosphate synthase (ammonia) activity"/>
    <property type="evidence" value="ECO:0007669"/>
    <property type="project" value="UniProtKB-EC"/>
</dbReference>
<evidence type="ECO:0000259" key="15">
    <source>
        <dbReference type="SMART" id="SM01096"/>
    </source>
</evidence>
<evidence type="ECO:0000256" key="9">
    <source>
        <dbReference type="ARBA" id="ARBA00022840"/>
    </source>
</evidence>
<dbReference type="SUPFAM" id="SSF48108">
    <property type="entry name" value="Carbamoyl phosphate synthetase, large subunit connection domain"/>
    <property type="match status" value="1"/>
</dbReference>
<keyword evidence="8" id="KW-0547">Nucleotide-binding</keyword>
<comment type="cofactor">
    <cofactor evidence="1">
        <name>Mn(2+)</name>
        <dbReference type="ChEBI" id="CHEBI:29035"/>
    </cofactor>
</comment>
<dbReference type="GO" id="GO:0006541">
    <property type="term" value="P:glutamine metabolic process"/>
    <property type="evidence" value="ECO:0007669"/>
    <property type="project" value="TreeGrafter"/>
</dbReference>
<proteinExistence type="inferred from homology"/>
<comment type="catalytic activity">
    <reaction evidence="13">
        <text>hydrogencarbonate + NH4(+) + 2 ATP = carbamoyl phosphate + 2 ADP + phosphate + 2 H(+)</text>
        <dbReference type="Rhea" id="RHEA:18029"/>
        <dbReference type="ChEBI" id="CHEBI:15378"/>
        <dbReference type="ChEBI" id="CHEBI:17544"/>
        <dbReference type="ChEBI" id="CHEBI:28938"/>
        <dbReference type="ChEBI" id="CHEBI:30616"/>
        <dbReference type="ChEBI" id="CHEBI:43474"/>
        <dbReference type="ChEBI" id="CHEBI:58228"/>
        <dbReference type="ChEBI" id="CHEBI:456216"/>
        <dbReference type="EC" id="6.3.4.16"/>
    </reaction>
</comment>
<reference evidence="16" key="2">
    <citation type="submission" date="2013-10" db="EMBL/GenBank/DDBJ databases">
        <authorList>
            <person name="Aslett M."/>
        </authorList>
    </citation>
    <scope>NUCLEOTIDE SEQUENCE [LARGE SCALE GENOMIC DNA]</scope>
    <source>
        <strain evidence="16">Weybridge</strain>
    </source>
</reference>
<dbReference type="Pfam" id="PF02787">
    <property type="entry name" value="CPSase_L_D3"/>
    <property type="match status" value="1"/>
</dbReference>
<evidence type="ECO:0000256" key="10">
    <source>
        <dbReference type="ARBA" id="ARBA00022842"/>
    </source>
</evidence>
<dbReference type="GO" id="GO:0006221">
    <property type="term" value="P:pyrimidine nucleotide biosynthetic process"/>
    <property type="evidence" value="ECO:0007669"/>
    <property type="project" value="UniProtKB-KW"/>
</dbReference>
<keyword evidence="9" id="KW-0067">ATP-binding</keyword>
<dbReference type="FunFam" id="1.10.1030.10:FF:000002">
    <property type="entry name" value="Carbamoyl-phosphate synthase large chain"/>
    <property type="match status" value="1"/>
</dbReference>
<comment type="pathway">
    <text evidence="2">Amino-acid biosynthesis; L-arginine biosynthesis.</text>
</comment>
<feature type="compositionally biased region" description="Low complexity" evidence="14">
    <location>
        <begin position="248"/>
        <end position="262"/>
    </location>
</feature>
<keyword evidence="10" id="KW-0460">Magnesium</keyword>
<dbReference type="Pfam" id="PF25596">
    <property type="entry name" value="CPSase_L_D1"/>
    <property type="match status" value="1"/>
</dbReference>
<evidence type="ECO:0000256" key="4">
    <source>
        <dbReference type="ARBA" id="ARBA00022571"/>
    </source>
</evidence>
<evidence type="ECO:0000256" key="2">
    <source>
        <dbReference type="ARBA" id="ARBA00004730"/>
    </source>
</evidence>
<feature type="region of interest" description="Disordered" evidence="14">
    <location>
        <begin position="81"/>
        <end position="103"/>
    </location>
</feature>
<dbReference type="PANTHER" id="PTHR11405:SF53">
    <property type="entry name" value="CARBAMOYL-PHOSPHATE SYNTHASE [AMMONIA], MITOCHONDRIAL"/>
    <property type="match status" value="1"/>
</dbReference>
<dbReference type="Gene3D" id="3.30.470.20">
    <property type="entry name" value="ATP-grasp fold, B domain"/>
    <property type="match status" value="2"/>
</dbReference>
<evidence type="ECO:0000256" key="8">
    <source>
        <dbReference type="ARBA" id="ARBA00022741"/>
    </source>
</evidence>
<feature type="domain" description="Carbamoyl-phosphate synthetase large subunit oligomerisation" evidence="15">
    <location>
        <begin position="102"/>
        <end position="233"/>
    </location>
</feature>
<dbReference type="GO" id="GO:0006526">
    <property type="term" value="P:L-arginine biosynthetic process"/>
    <property type="evidence" value="ECO:0007669"/>
    <property type="project" value="UniProtKB-KW"/>
</dbReference>
<evidence type="ECO:0000256" key="7">
    <source>
        <dbReference type="ARBA" id="ARBA00022723"/>
    </source>
</evidence>
<dbReference type="InterPro" id="IPR036897">
    <property type="entry name" value="CarbamoylP_synth_lsu_oligo_sf"/>
</dbReference>
<evidence type="ECO:0000256" key="11">
    <source>
        <dbReference type="ARBA" id="ARBA00022975"/>
    </source>
</evidence>
<feature type="non-terminal residue" evidence="16">
    <location>
        <position position="1"/>
    </location>
</feature>
<dbReference type="FunFam" id="3.40.50.20:FF:000001">
    <property type="entry name" value="Carbamoyl-phosphate synthase large chain"/>
    <property type="match status" value="1"/>
</dbReference>
<evidence type="ECO:0000256" key="5">
    <source>
        <dbReference type="ARBA" id="ARBA00022598"/>
    </source>
</evidence>
<keyword evidence="5" id="KW-0436">Ligase</keyword>
<dbReference type="SUPFAM" id="SSF56059">
    <property type="entry name" value="Glutathione synthetase ATP-binding domain-like"/>
    <property type="match status" value="1"/>
</dbReference>
<feature type="region of interest" description="Disordered" evidence="14">
    <location>
        <begin position="241"/>
        <end position="288"/>
    </location>
</feature>
<evidence type="ECO:0000256" key="3">
    <source>
        <dbReference type="ARBA" id="ARBA00009799"/>
    </source>
</evidence>
<evidence type="ECO:0000256" key="13">
    <source>
        <dbReference type="ARBA" id="ARBA00047359"/>
    </source>
</evidence>
<dbReference type="Gene3D" id="3.40.50.20">
    <property type="match status" value="1"/>
</dbReference>
<accession>U6MC79</accession>
<keyword evidence="4" id="KW-0055">Arginine biosynthesis</keyword>
<keyword evidence="7" id="KW-0479">Metal-binding</keyword>
<dbReference type="VEuPathDB" id="ToxoDB:EMWEY_00056660"/>
<dbReference type="InterPro" id="IPR058047">
    <property type="entry name" value="CPSase_preATP-grasp"/>
</dbReference>
<dbReference type="GO" id="GO:0004088">
    <property type="term" value="F:carbamoyl-phosphate synthase (glutamine-hydrolyzing) activity"/>
    <property type="evidence" value="ECO:0007669"/>
    <property type="project" value="TreeGrafter"/>
</dbReference>
<dbReference type="AlphaFoldDB" id="U6MC79"/>
<dbReference type="OMA" id="LEICAFE"/>
<dbReference type="Gene3D" id="1.10.1030.10">
    <property type="entry name" value="Carbamoyl-phosphate synthetase, large subunit oligomerisation domain"/>
    <property type="match status" value="1"/>
</dbReference>
<organism evidence="16 17">
    <name type="scientific">Eimeria maxima</name>
    <name type="common">Coccidian parasite</name>
    <dbReference type="NCBI Taxonomy" id="5804"/>
    <lineage>
        <taxon>Eukaryota</taxon>
        <taxon>Sar</taxon>
        <taxon>Alveolata</taxon>
        <taxon>Apicomplexa</taxon>
        <taxon>Conoidasida</taxon>
        <taxon>Coccidia</taxon>
        <taxon>Eucoccidiorida</taxon>
        <taxon>Eimeriorina</taxon>
        <taxon>Eimeriidae</taxon>
        <taxon>Eimeria</taxon>
    </lineage>
</organism>
<evidence type="ECO:0000313" key="16">
    <source>
        <dbReference type="EMBL" id="CDJ59280.1"/>
    </source>
</evidence>
<evidence type="ECO:0000313" key="17">
    <source>
        <dbReference type="Proteomes" id="UP000030763"/>
    </source>
</evidence>
<keyword evidence="11" id="KW-0665">Pyrimidine biosynthesis</keyword>
<dbReference type="EMBL" id="HG720253">
    <property type="protein sequence ID" value="CDJ59280.1"/>
    <property type="molecule type" value="Genomic_DNA"/>
</dbReference>
<gene>
    <name evidence="16" type="ORF">EMWEY_00056660</name>
</gene>
<dbReference type="GO" id="GO:0005737">
    <property type="term" value="C:cytoplasm"/>
    <property type="evidence" value="ECO:0007669"/>
    <property type="project" value="TreeGrafter"/>
</dbReference>
<dbReference type="InterPro" id="IPR005480">
    <property type="entry name" value="CPSase_lsu_oligo"/>
</dbReference>
<keyword evidence="12" id="KW-0464">Manganese</keyword>
<protein>
    <submittedName>
        <fullName evidence="16">Carbamoyl-phosphate synthase, large subunit, related</fullName>
    </submittedName>
</protein>
<dbReference type="GO" id="GO:0046872">
    <property type="term" value="F:metal ion binding"/>
    <property type="evidence" value="ECO:0007669"/>
    <property type="project" value="UniProtKB-KW"/>
</dbReference>
<dbReference type="PANTHER" id="PTHR11405">
    <property type="entry name" value="CARBAMOYLTRANSFERASE FAMILY MEMBER"/>
    <property type="match status" value="1"/>
</dbReference>
<sequence>LDLLQLSNEVTKETSACFEPAFDYVVTKVPRWDMKKFDEADPFMGSAMKSVGEVMAIGRTFEESLQKALRMVKGEANGFDERMYPQLSPPAGDDPSSARERLEEELARPSAARIWALAEALAQGYSVERLHALTSIDPWFIAKLQHIQQIKEQLATKSLHHLTRADLIFVKKYGFSDRQIANYIGAELPEGPRCREADVWVYRQALGVAPVVKQIDTLAAEFPAQTNYLYLTFCGEENDVEPLHKTEPTPSSSPWGTGSETGTPGGRNLRRQQQQEQEQQDYDWRSPYVPPQPGSILSSLCNSRAAATAKQAEQTPNSDCYVVLAVWNLTGRPCPAFLHCALSATERLWEALQWAFLDTAGRVNCNPETVSTDYDVSDRLYFEDLTLETVSTIWDLEQPRGVIISVGGQTPNNLCNALRSRGVGIMGTDVGAIDCCEDRHKFSRLCDELRIDQPAWSEFSSFEAAQEFSQKVCTLLLETGDTTCAST</sequence>
<comment type="similarity">
    <text evidence="3">Belongs to the CarB family.</text>
</comment>
<reference evidence="16" key="1">
    <citation type="submission" date="2013-10" db="EMBL/GenBank/DDBJ databases">
        <title>Genomic analysis of the causative agents of coccidiosis in chickens.</title>
        <authorList>
            <person name="Reid A.J."/>
            <person name="Blake D."/>
            <person name="Billington K."/>
            <person name="Browne H."/>
            <person name="Dunn M."/>
            <person name="Hung S."/>
            <person name="Kawahara F."/>
            <person name="Miranda-Saavedra D."/>
            <person name="Mourier T."/>
            <person name="Nagra H."/>
            <person name="Otto T.D."/>
            <person name="Rawlings N."/>
            <person name="Sanchez A."/>
            <person name="Sanders M."/>
            <person name="Subramaniam C."/>
            <person name="Tay Y."/>
            <person name="Dear P."/>
            <person name="Doerig C."/>
            <person name="Gruber A."/>
            <person name="Parkinson J."/>
            <person name="Shirley M."/>
            <person name="Wan K.L."/>
            <person name="Berriman M."/>
            <person name="Tomley F."/>
            <person name="Pain A."/>
        </authorList>
    </citation>
    <scope>NUCLEOTIDE SEQUENCE [LARGE SCALE GENOMIC DNA]</scope>
    <source>
        <strain evidence="16">Weybridge</strain>
    </source>
</reference>
<name>U6MC79_EIMMA</name>
<evidence type="ECO:0000256" key="14">
    <source>
        <dbReference type="SAM" id="MobiDB-lite"/>
    </source>
</evidence>
<keyword evidence="6" id="KW-0028">Amino-acid biosynthesis</keyword>
<dbReference type="Proteomes" id="UP000030763">
    <property type="component" value="Unassembled WGS sequence"/>
</dbReference>
<dbReference type="SUPFAM" id="SSF52440">
    <property type="entry name" value="PreATP-grasp domain"/>
    <property type="match status" value="1"/>
</dbReference>
<evidence type="ECO:0000256" key="12">
    <source>
        <dbReference type="ARBA" id="ARBA00023211"/>
    </source>
</evidence>
<evidence type="ECO:0000256" key="6">
    <source>
        <dbReference type="ARBA" id="ARBA00022605"/>
    </source>
</evidence>
<dbReference type="GO" id="GO:0005524">
    <property type="term" value="F:ATP binding"/>
    <property type="evidence" value="ECO:0007669"/>
    <property type="project" value="UniProtKB-KW"/>
</dbReference>
<evidence type="ECO:0000256" key="1">
    <source>
        <dbReference type="ARBA" id="ARBA00001936"/>
    </source>
</evidence>
<dbReference type="GeneID" id="25339652"/>
<dbReference type="InterPro" id="IPR016185">
    <property type="entry name" value="PreATP-grasp_dom_sf"/>
</dbReference>
<dbReference type="OrthoDB" id="1924069at2759"/>
<keyword evidence="17" id="KW-1185">Reference proteome</keyword>
<dbReference type="SMART" id="SM01096">
    <property type="entry name" value="CPSase_L_D3"/>
    <property type="match status" value="1"/>
</dbReference>